<dbReference type="EMBL" id="FOIZ01000001">
    <property type="protein sequence ID" value="SEV89115.1"/>
    <property type="molecule type" value="Genomic_DNA"/>
</dbReference>
<feature type="transmembrane region" description="Helical" evidence="1">
    <location>
        <begin position="49"/>
        <end position="68"/>
    </location>
</feature>
<keyword evidence="1" id="KW-0812">Transmembrane</keyword>
<sequence>MALAHAPFEKRLRKIIRNHNRMANGVVHTMRKDGLIVAKPRIYNPRFPLRGLVLLIAAAFLFKGYIYASLGPADYNSRVAALGEGTLIEQAGAWMMYADIATVYIGTFMNGLGL</sequence>
<dbReference type="Proteomes" id="UP000199167">
    <property type="component" value="Unassembled WGS sequence"/>
</dbReference>
<keyword evidence="1" id="KW-0472">Membrane</keyword>
<dbReference type="RefSeq" id="WP_242650444.1">
    <property type="nucleotide sequence ID" value="NZ_FOIZ01000001.1"/>
</dbReference>
<dbReference type="AlphaFoldDB" id="A0A1I0MMB7"/>
<accession>A0A1I0MMB7</accession>
<evidence type="ECO:0000313" key="2">
    <source>
        <dbReference type="EMBL" id="SEV89115.1"/>
    </source>
</evidence>
<proteinExistence type="predicted"/>
<dbReference type="STRING" id="364200.SAMN04488515_0090"/>
<reference evidence="2 3" key="1">
    <citation type="submission" date="2016-10" db="EMBL/GenBank/DDBJ databases">
        <authorList>
            <person name="de Groot N.N."/>
        </authorList>
    </citation>
    <scope>NUCLEOTIDE SEQUENCE [LARGE SCALE GENOMIC DNA]</scope>
    <source>
        <strain evidence="2 3">DSM 17925</strain>
    </source>
</reference>
<keyword evidence="3" id="KW-1185">Reference proteome</keyword>
<keyword evidence="1" id="KW-1133">Transmembrane helix</keyword>
<gene>
    <name evidence="2" type="ORF">SAMN04488515_0090</name>
</gene>
<protein>
    <submittedName>
        <fullName evidence="2">Uncharacterized protein</fullName>
    </submittedName>
</protein>
<evidence type="ECO:0000313" key="3">
    <source>
        <dbReference type="Proteomes" id="UP000199167"/>
    </source>
</evidence>
<organism evidence="2 3">
    <name type="scientific">Cognatiyoonia koreensis</name>
    <dbReference type="NCBI Taxonomy" id="364200"/>
    <lineage>
        <taxon>Bacteria</taxon>
        <taxon>Pseudomonadati</taxon>
        <taxon>Pseudomonadota</taxon>
        <taxon>Alphaproteobacteria</taxon>
        <taxon>Rhodobacterales</taxon>
        <taxon>Paracoccaceae</taxon>
        <taxon>Cognatiyoonia</taxon>
    </lineage>
</organism>
<evidence type="ECO:0000256" key="1">
    <source>
        <dbReference type="SAM" id="Phobius"/>
    </source>
</evidence>
<name>A0A1I0MMB7_9RHOB</name>